<keyword evidence="5" id="KW-0810">Translation regulation</keyword>
<dbReference type="SUPFAM" id="SSF54791">
    <property type="entry name" value="Eukaryotic type KH-domain (KH-domain type I)"/>
    <property type="match status" value="4"/>
</dbReference>
<keyword evidence="6" id="KW-0694">RNA-binding</keyword>
<dbReference type="Gene3D" id="3.30.310.210">
    <property type="match status" value="1"/>
</dbReference>
<evidence type="ECO:0000256" key="6">
    <source>
        <dbReference type="PROSITE-ProRule" id="PRU00176"/>
    </source>
</evidence>
<protein>
    <submittedName>
        <fullName evidence="10">RRM domain-containing protein</fullName>
    </submittedName>
</protein>
<evidence type="ECO:0000256" key="7">
    <source>
        <dbReference type="SAM" id="MobiDB-lite"/>
    </source>
</evidence>
<name>A0A1I8JFA7_9PLAT</name>
<keyword evidence="9" id="KW-1185">Reference proteome</keyword>
<dbReference type="CDD" id="cd22402">
    <property type="entry name" value="KH-I_IGF2BP_rpt3"/>
    <property type="match status" value="1"/>
</dbReference>
<evidence type="ECO:0000259" key="8">
    <source>
        <dbReference type="PROSITE" id="PS50102"/>
    </source>
</evidence>
<dbReference type="Pfam" id="PF00013">
    <property type="entry name" value="KH_1"/>
    <property type="match status" value="4"/>
</dbReference>
<dbReference type="SUPFAM" id="SSF54928">
    <property type="entry name" value="RNA-binding domain, RBD"/>
    <property type="match status" value="1"/>
</dbReference>
<evidence type="ECO:0000256" key="2">
    <source>
        <dbReference type="ARBA" id="ARBA00022448"/>
    </source>
</evidence>
<dbReference type="InterPro" id="IPR012677">
    <property type="entry name" value="Nucleotide-bd_a/b_plait_sf"/>
</dbReference>
<evidence type="ECO:0000313" key="9">
    <source>
        <dbReference type="Proteomes" id="UP000095280"/>
    </source>
</evidence>
<dbReference type="PROSITE" id="PS50084">
    <property type="entry name" value="KH_TYPE_1"/>
    <property type="match status" value="4"/>
</dbReference>
<dbReference type="InterPro" id="IPR035979">
    <property type="entry name" value="RBD_domain_sf"/>
</dbReference>
<feature type="compositionally biased region" description="Pro residues" evidence="7">
    <location>
        <begin position="441"/>
        <end position="453"/>
    </location>
</feature>
<dbReference type="AlphaFoldDB" id="A0A1I8JFA7"/>
<dbReference type="WBParaSite" id="maker-uti_cns_0047162-snap-gene-0.9-mRNA-1">
    <property type="protein sequence ID" value="maker-uti_cns_0047162-snap-gene-0.9-mRNA-1"/>
    <property type="gene ID" value="maker-uti_cns_0047162-snap-gene-0.9"/>
</dbReference>
<keyword evidence="4" id="KW-0509">mRNA transport</keyword>
<dbReference type="SMART" id="SM00360">
    <property type="entry name" value="RRM"/>
    <property type="match status" value="1"/>
</dbReference>
<feature type="compositionally biased region" description="Basic and acidic residues" evidence="7">
    <location>
        <begin position="778"/>
        <end position="787"/>
    </location>
</feature>
<dbReference type="PANTHER" id="PTHR10288">
    <property type="entry name" value="KH DOMAIN CONTAINING RNA BINDING PROTEIN"/>
    <property type="match status" value="1"/>
</dbReference>
<dbReference type="InterPro" id="IPR000504">
    <property type="entry name" value="RRM_dom"/>
</dbReference>
<feature type="region of interest" description="Disordered" evidence="7">
    <location>
        <begin position="429"/>
        <end position="472"/>
    </location>
</feature>
<feature type="region of interest" description="Disordered" evidence="7">
    <location>
        <begin position="1"/>
        <end position="25"/>
    </location>
</feature>
<keyword evidence="3" id="KW-0677">Repeat</keyword>
<feature type="compositionally biased region" description="Basic residues" evidence="7">
    <location>
        <begin position="455"/>
        <end position="465"/>
    </location>
</feature>
<feature type="region of interest" description="Disordered" evidence="7">
    <location>
        <begin position="205"/>
        <end position="229"/>
    </location>
</feature>
<proteinExistence type="inferred from homology"/>
<reference evidence="10" key="1">
    <citation type="submission" date="2016-11" db="UniProtKB">
        <authorList>
            <consortium name="WormBaseParasite"/>
        </authorList>
    </citation>
    <scope>IDENTIFICATION</scope>
</reference>
<dbReference type="InterPro" id="IPR004087">
    <property type="entry name" value="KH_dom"/>
</dbReference>
<evidence type="ECO:0000256" key="3">
    <source>
        <dbReference type="ARBA" id="ARBA00022737"/>
    </source>
</evidence>
<dbReference type="Gene3D" id="3.30.70.330">
    <property type="match status" value="1"/>
</dbReference>
<dbReference type="Proteomes" id="UP000095280">
    <property type="component" value="Unplaced"/>
</dbReference>
<dbReference type="PROSITE" id="PS50102">
    <property type="entry name" value="RRM"/>
    <property type="match status" value="1"/>
</dbReference>
<evidence type="ECO:0000256" key="1">
    <source>
        <dbReference type="ARBA" id="ARBA00009094"/>
    </source>
</evidence>
<comment type="similarity">
    <text evidence="1">Belongs to the RRM IMP/VICKZ family.</text>
</comment>
<dbReference type="GO" id="GO:0003723">
    <property type="term" value="F:RNA binding"/>
    <property type="evidence" value="ECO:0007669"/>
    <property type="project" value="UniProtKB-UniRule"/>
</dbReference>
<dbReference type="GO" id="GO:0051028">
    <property type="term" value="P:mRNA transport"/>
    <property type="evidence" value="ECO:0007669"/>
    <property type="project" value="UniProtKB-KW"/>
</dbReference>
<feature type="region of interest" description="Disordered" evidence="7">
    <location>
        <begin position="714"/>
        <end position="787"/>
    </location>
</feature>
<keyword evidence="2" id="KW-0813">Transport</keyword>
<feature type="compositionally biased region" description="Polar residues" evidence="7">
    <location>
        <begin position="211"/>
        <end position="221"/>
    </location>
</feature>
<feature type="compositionally biased region" description="Low complexity" evidence="7">
    <location>
        <begin position="737"/>
        <end position="753"/>
    </location>
</feature>
<evidence type="ECO:0000313" key="10">
    <source>
        <dbReference type="WBParaSite" id="maker-uti_cns_0047162-snap-gene-0.9-mRNA-1"/>
    </source>
</evidence>
<evidence type="ECO:0000256" key="4">
    <source>
        <dbReference type="ARBA" id="ARBA00022816"/>
    </source>
</evidence>
<accession>A0A1I8JFA7</accession>
<dbReference type="SMART" id="SM00322">
    <property type="entry name" value="KH"/>
    <property type="match status" value="4"/>
</dbReference>
<feature type="compositionally biased region" description="Low complexity" evidence="7">
    <location>
        <begin position="429"/>
        <end position="440"/>
    </location>
</feature>
<dbReference type="Gene3D" id="3.30.1370.10">
    <property type="entry name" value="K Homology domain, type 1"/>
    <property type="match status" value="2"/>
</dbReference>
<dbReference type="GO" id="GO:0006417">
    <property type="term" value="P:regulation of translation"/>
    <property type="evidence" value="ECO:0007669"/>
    <property type="project" value="UniProtKB-KW"/>
</dbReference>
<feature type="compositionally biased region" description="Pro residues" evidence="7">
    <location>
        <begin position="718"/>
        <end position="736"/>
    </location>
</feature>
<dbReference type="CDD" id="cd00590">
    <property type="entry name" value="RRM_SF"/>
    <property type="match status" value="1"/>
</dbReference>
<organism evidence="9 10">
    <name type="scientific">Macrostomum lignano</name>
    <dbReference type="NCBI Taxonomy" id="282301"/>
    <lineage>
        <taxon>Eukaryota</taxon>
        <taxon>Metazoa</taxon>
        <taxon>Spiralia</taxon>
        <taxon>Lophotrochozoa</taxon>
        <taxon>Platyhelminthes</taxon>
        <taxon>Rhabditophora</taxon>
        <taxon>Macrostomorpha</taxon>
        <taxon>Macrostomida</taxon>
        <taxon>Macrostomidae</taxon>
        <taxon>Macrostomum</taxon>
    </lineage>
</organism>
<dbReference type="InterPro" id="IPR036612">
    <property type="entry name" value="KH_dom_type_1_sf"/>
</dbReference>
<feature type="domain" description="RRM" evidence="8">
    <location>
        <begin position="72"/>
        <end position="145"/>
    </location>
</feature>
<dbReference type="CDD" id="cd22403">
    <property type="entry name" value="KH-I_IGF2BP_rpt4"/>
    <property type="match status" value="1"/>
</dbReference>
<dbReference type="InterPro" id="IPR004088">
    <property type="entry name" value="KH_dom_type_1"/>
</dbReference>
<evidence type="ECO:0000256" key="5">
    <source>
        <dbReference type="ARBA" id="ARBA00022845"/>
    </source>
</evidence>
<sequence length="787" mass="84725">MSSEQEIAPAGNAAADGQHRPVAEDAQTIVEPANSVNNNSDASVGDADTSATIAAPAKLNGLATSGGIKKSQRVRVMGASGKHNDKDLAEMFGKYGDVAKIEPHNYQEGVLVVSMDCVDSANRAVAELNNVEFQGQKLILNNDSANQRRLNQQRRSAPPATSLPLRENYPLRILINSDLVGAIIGKGGETIKEITNKTKARVDVKREVVQKNAQPKKSSPRSPEKGDATEATALSERLQIVFVYGSPESCSDACREIMSICIGEAKEKGKEEPDLGILAEDRFCGRIIGKDGKNLNTIREKSKTSIQLSNSPTITTYDSSSPTFSLDRIITVKGSLEGMCQAEKFLSEKLRQCHTIDMQQYSYAPSVSQGYPAPYQPAEFGYPAPVPGMLPAPGAPLPGYSAPGFRLGMPANPTAATFAPLPSPSAAAAAQYGAAAMQAPTQPPPPPPPPQPLPAHHHQQQHHGGHLGMVGMMPMAPAGPAMFAPAPPPPQAAVEEIRLDEAVYMRIPHASAGAVIGSDGVSIKKIMEDTKTYVNVSKVNVDPKRDGELPQRLVTIRGPPGNQCRAQWQIFQRVRASVKQQETPDVSERDLRLWTVLRVPKKWIGRIIGKQGKTVRNLQATSGCIINLPDEPDMPEERDQSLEIYGNFDCTQLALTKIRALISQAQVLHQQQLAASLAYPMPAPAMHSYPPMPPVMPPRLAPYPAPRADYMPAHAAMPPMPSYQPPPPPRGPPPPRQQQQQQQQPRTAAGPPAVANGHAGLPGSSGDAKQQASPPMKFDARQRQQKR</sequence>
<dbReference type="CDD" id="cd22401">
    <property type="entry name" value="KH-I_IGF2BP_rpt2"/>
    <property type="match status" value="1"/>
</dbReference>